<gene>
    <name evidence="1" type="ORF">QUG92_07540</name>
</gene>
<evidence type="ECO:0000313" key="2">
    <source>
        <dbReference type="Proteomes" id="UP001237823"/>
    </source>
</evidence>
<keyword evidence="2" id="KW-1185">Reference proteome</keyword>
<organism evidence="1 2">
    <name type="scientific">Curtobacterium citri</name>
    <dbReference type="NCBI Taxonomy" id="3055139"/>
    <lineage>
        <taxon>Bacteria</taxon>
        <taxon>Bacillati</taxon>
        <taxon>Actinomycetota</taxon>
        <taxon>Actinomycetes</taxon>
        <taxon>Micrococcales</taxon>
        <taxon>Microbacteriaceae</taxon>
        <taxon>Curtobacterium</taxon>
    </lineage>
</organism>
<dbReference type="RefSeq" id="WP_189319506.1">
    <property type="nucleotide sequence ID" value="NZ_JAUCML010000004.1"/>
</dbReference>
<name>A0ABT7T5W6_9MICO</name>
<dbReference type="Proteomes" id="UP001237823">
    <property type="component" value="Unassembled WGS sequence"/>
</dbReference>
<sequence length="46" mass="5155">MSLDLHEGTGVDTERHCVPTSTLKALHDDQQEPAFGRWLGQINGHR</sequence>
<dbReference type="EMBL" id="JAUCML010000004">
    <property type="protein sequence ID" value="MDM7884956.1"/>
    <property type="molecule type" value="Genomic_DNA"/>
</dbReference>
<reference evidence="1 2" key="1">
    <citation type="submission" date="2023-06" db="EMBL/GenBank/DDBJ databases">
        <authorList>
            <person name="Feng G."/>
            <person name="Li J."/>
            <person name="Zhu H."/>
        </authorList>
    </citation>
    <scope>NUCLEOTIDE SEQUENCE [LARGE SCALE GENOMIC DNA]</scope>
    <source>
        <strain evidence="1 2">RHCKG23</strain>
    </source>
</reference>
<comment type="caution">
    <text evidence="1">The sequence shown here is derived from an EMBL/GenBank/DDBJ whole genome shotgun (WGS) entry which is preliminary data.</text>
</comment>
<protein>
    <submittedName>
        <fullName evidence="1">Uncharacterized protein</fullName>
    </submittedName>
</protein>
<evidence type="ECO:0000313" key="1">
    <source>
        <dbReference type="EMBL" id="MDM7884956.1"/>
    </source>
</evidence>
<proteinExistence type="predicted"/>
<accession>A0ABT7T5W6</accession>